<dbReference type="Proteomes" id="UP000015464">
    <property type="component" value="Unassembled WGS sequence"/>
</dbReference>
<dbReference type="STRING" id="653667.S9XFF5"/>
<sequence>MMDPFSTQGPSKSYCSFGNVFQRLSMANTTKPMVRKAFVLPHASEAIDFWNYRDIVAGDEAEQERQERANRIAMARIAASKSSAPEYHQAILRNLTSHVQRLDQLSEW</sequence>
<evidence type="ECO:0000313" key="1">
    <source>
        <dbReference type="EMBL" id="EPY52346.1"/>
    </source>
</evidence>
<dbReference type="GO" id="GO:0031145">
    <property type="term" value="P:anaphase-promoting complex-dependent catabolic process"/>
    <property type="evidence" value="ECO:0007669"/>
    <property type="project" value="EnsemblFungi"/>
</dbReference>
<dbReference type="AlphaFoldDB" id="S9XFF5"/>
<organism evidence="1 2">
    <name type="scientific">Schizosaccharomyces cryophilus (strain OY26 / ATCC MYA-4695 / CBS 11777 / NBRC 106824 / NRRL Y48691)</name>
    <name type="common">Fission yeast</name>
    <dbReference type="NCBI Taxonomy" id="653667"/>
    <lineage>
        <taxon>Eukaryota</taxon>
        <taxon>Fungi</taxon>
        <taxon>Dikarya</taxon>
        <taxon>Ascomycota</taxon>
        <taxon>Taphrinomycotina</taxon>
        <taxon>Schizosaccharomycetes</taxon>
        <taxon>Schizosaccharomycetales</taxon>
        <taxon>Schizosaccharomycetaceae</taxon>
        <taxon>Schizosaccharomyces</taxon>
    </lineage>
</organism>
<dbReference type="GO" id="GO:0005680">
    <property type="term" value="C:anaphase-promoting complex"/>
    <property type="evidence" value="ECO:0007669"/>
    <property type="project" value="EnsemblFungi"/>
</dbReference>
<accession>S9XFF5</accession>
<dbReference type="OMA" id="FWNYRDI"/>
<name>S9XFF5_SCHCR</name>
<reference evidence="1 2" key="1">
    <citation type="journal article" date="2011" name="Science">
        <title>Comparative functional genomics of the fission yeasts.</title>
        <authorList>
            <person name="Rhind N."/>
            <person name="Chen Z."/>
            <person name="Yassour M."/>
            <person name="Thompson D.A."/>
            <person name="Haas B.J."/>
            <person name="Habib N."/>
            <person name="Wapinski I."/>
            <person name="Roy S."/>
            <person name="Lin M.F."/>
            <person name="Heiman D.I."/>
            <person name="Young S.K."/>
            <person name="Furuya K."/>
            <person name="Guo Y."/>
            <person name="Pidoux A."/>
            <person name="Chen H.M."/>
            <person name="Robbertse B."/>
            <person name="Goldberg J.M."/>
            <person name="Aoki K."/>
            <person name="Bayne E.H."/>
            <person name="Berlin A.M."/>
            <person name="Desjardins C.A."/>
            <person name="Dobbs E."/>
            <person name="Dukaj L."/>
            <person name="Fan L."/>
            <person name="FitzGerald M.G."/>
            <person name="French C."/>
            <person name="Gujja S."/>
            <person name="Hansen K."/>
            <person name="Keifenheim D."/>
            <person name="Levin J.Z."/>
            <person name="Mosher R.A."/>
            <person name="Mueller C.A."/>
            <person name="Pfiffner J."/>
            <person name="Priest M."/>
            <person name="Russ C."/>
            <person name="Smialowska A."/>
            <person name="Swoboda P."/>
            <person name="Sykes S.M."/>
            <person name="Vaughn M."/>
            <person name="Vengrova S."/>
            <person name="Yoder R."/>
            <person name="Zeng Q."/>
            <person name="Allshire R."/>
            <person name="Baulcombe D."/>
            <person name="Birren B.W."/>
            <person name="Brown W."/>
            <person name="Ekwall K."/>
            <person name="Kellis M."/>
            <person name="Leatherwood J."/>
            <person name="Levin H."/>
            <person name="Margalit H."/>
            <person name="Martienssen R."/>
            <person name="Nieduszynski C.A."/>
            <person name="Spatafora J.W."/>
            <person name="Friedman N."/>
            <person name="Dalgaard J.Z."/>
            <person name="Baumann P."/>
            <person name="Niki H."/>
            <person name="Regev A."/>
            <person name="Nusbaum C."/>
        </authorList>
    </citation>
    <scope>NUCLEOTIDE SEQUENCE [LARGE SCALE GENOMIC DNA]</scope>
    <source>
        <strain evidence="2">OY26 / ATCC MYA-4695 / CBS 11777 / NBRC 106824 / NRRL Y48691</strain>
    </source>
</reference>
<dbReference type="OrthoDB" id="5319264at2759"/>
<proteinExistence type="predicted"/>
<dbReference type="GeneID" id="25035999"/>
<protein>
    <submittedName>
        <fullName evidence="1">Anaphase-promoting complex subunit Apc14</fullName>
    </submittedName>
</protein>
<keyword evidence="2" id="KW-1185">Reference proteome</keyword>
<dbReference type="EMBL" id="KE546989">
    <property type="protein sequence ID" value="EPY52346.1"/>
    <property type="molecule type" value="Genomic_DNA"/>
</dbReference>
<dbReference type="GO" id="GO:0072324">
    <property type="term" value="C:ascus epiplasm"/>
    <property type="evidence" value="ECO:0007669"/>
    <property type="project" value="EnsemblFungi"/>
</dbReference>
<dbReference type="RefSeq" id="XP_013022231.1">
    <property type="nucleotide sequence ID" value="XM_013166777.1"/>
</dbReference>
<dbReference type="HOGENOM" id="CLU_2211479_0_0_1"/>
<evidence type="ECO:0000313" key="2">
    <source>
        <dbReference type="Proteomes" id="UP000015464"/>
    </source>
</evidence>
<gene>
    <name evidence="1" type="ORF">SPOG_01672</name>
</gene>